<dbReference type="GO" id="GO:0016829">
    <property type="term" value="F:lyase activity"/>
    <property type="evidence" value="ECO:0007669"/>
    <property type="project" value="UniProtKB-KW"/>
</dbReference>
<evidence type="ECO:0000313" key="6">
    <source>
        <dbReference type="Proteomes" id="UP000593932"/>
    </source>
</evidence>
<dbReference type="RefSeq" id="WP_194034529.1">
    <property type="nucleotide sequence ID" value="NZ_CP063657.1"/>
</dbReference>
<comment type="cofactor">
    <cofactor evidence="1">
        <name>Mg(2+)</name>
        <dbReference type="ChEBI" id="CHEBI:18420"/>
    </cofactor>
</comment>
<sequence length="289" mass="30860">MSTPSNGSAVVNPRRCLMFVPGSRPERYAKAIATGADQVCIDLEDAVAPADKDSARASVFAFLSDAPESYSEIGLRLNPLSTDLGRKDLAELKASGLAPAFVMLPKVETVQELLDADAVLAGTDTGLIAQIETPLGLLDAREIARATPRLQALMFGGFDFIVALRGRASWESFFHPRVQLAVIAADAGIGCIDVPFLDIKDEPSLVEETDRVIALGFTAKAAIHPAQVDPIQQRYLPTADELERAKRVVAALQANRGEAIQLDGKLVDRPIEIAAERAIALGAHGARKD</sequence>
<protein>
    <submittedName>
        <fullName evidence="5">CoA ester lyase</fullName>
    </submittedName>
</protein>
<dbReference type="PANTHER" id="PTHR32308:SF0">
    <property type="entry name" value="HPCH_HPAI ALDOLASE_CITRATE LYASE DOMAIN-CONTAINING PROTEIN"/>
    <property type="match status" value="1"/>
</dbReference>
<keyword evidence="3" id="KW-0460">Magnesium</keyword>
<gene>
    <name evidence="5" type="ORF">INQ42_12370</name>
</gene>
<keyword evidence="6" id="KW-1185">Reference proteome</keyword>
<dbReference type="SUPFAM" id="SSF51621">
    <property type="entry name" value="Phosphoenolpyruvate/pyruvate domain"/>
    <property type="match status" value="1"/>
</dbReference>
<dbReference type="InterPro" id="IPR015813">
    <property type="entry name" value="Pyrv/PenolPyrv_kinase-like_dom"/>
</dbReference>
<accession>A0A7S6ZUD2</accession>
<dbReference type="InterPro" id="IPR011206">
    <property type="entry name" value="Citrate_lyase_beta/mcl1/mcl2"/>
</dbReference>
<evidence type="ECO:0000313" key="5">
    <source>
        <dbReference type="EMBL" id="QOW21978.1"/>
    </source>
</evidence>
<dbReference type="Gene3D" id="3.20.20.60">
    <property type="entry name" value="Phosphoenolpyruvate-binding domains"/>
    <property type="match status" value="1"/>
</dbReference>
<dbReference type="PIRSF" id="PIRSF015582">
    <property type="entry name" value="Cit_lyase_B"/>
    <property type="match status" value="1"/>
</dbReference>
<organism evidence="5 6">
    <name type="scientific">Novilysobacter avium</name>
    <dbReference type="NCBI Taxonomy" id="2781023"/>
    <lineage>
        <taxon>Bacteria</taxon>
        <taxon>Pseudomonadati</taxon>
        <taxon>Pseudomonadota</taxon>
        <taxon>Gammaproteobacteria</taxon>
        <taxon>Lysobacterales</taxon>
        <taxon>Lysobacteraceae</taxon>
        <taxon>Novilysobacter</taxon>
    </lineage>
</organism>
<feature type="domain" description="HpcH/HpaI aldolase/citrate lyase" evidence="4">
    <location>
        <begin position="15"/>
        <end position="225"/>
    </location>
</feature>
<dbReference type="EMBL" id="CP063657">
    <property type="protein sequence ID" value="QOW21978.1"/>
    <property type="molecule type" value="Genomic_DNA"/>
</dbReference>
<evidence type="ECO:0000256" key="1">
    <source>
        <dbReference type="ARBA" id="ARBA00001946"/>
    </source>
</evidence>
<proteinExistence type="predicted"/>
<dbReference type="PANTHER" id="PTHR32308">
    <property type="entry name" value="LYASE BETA SUBUNIT, PUTATIVE (AFU_ORTHOLOGUE AFUA_4G13030)-RELATED"/>
    <property type="match status" value="1"/>
</dbReference>
<dbReference type="Pfam" id="PF03328">
    <property type="entry name" value="HpcH_HpaI"/>
    <property type="match status" value="1"/>
</dbReference>
<evidence type="ECO:0000259" key="4">
    <source>
        <dbReference type="Pfam" id="PF03328"/>
    </source>
</evidence>
<evidence type="ECO:0000256" key="3">
    <source>
        <dbReference type="ARBA" id="ARBA00022842"/>
    </source>
</evidence>
<dbReference type="InterPro" id="IPR040442">
    <property type="entry name" value="Pyrv_kinase-like_dom_sf"/>
</dbReference>
<name>A0A7S6ZUD2_9GAMM</name>
<reference evidence="5 6" key="1">
    <citation type="submission" date="2020-10" db="EMBL/GenBank/DDBJ databases">
        <title>complete genome sequencing of Lysobacter sp. H23M41.</title>
        <authorList>
            <person name="Bae J.-W."/>
            <person name="Lee S.-Y."/>
        </authorList>
    </citation>
    <scope>NUCLEOTIDE SEQUENCE [LARGE SCALE GENOMIC DNA]</scope>
    <source>
        <strain evidence="5 6">H23M41</strain>
    </source>
</reference>
<keyword evidence="2" id="KW-0479">Metal-binding</keyword>
<evidence type="ECO:0000256" key="2">
    <source>
        <dbReference type="ARBA" id="ARBA00022723"/>
    </source>
</evidence>
<keyword evidence="5" id="KW-0456">Lyase</keyword>
<dbReference type="Proteomes" id="UP000593932">
    <property type="component" value="Chromosome"/>
</dbReference>
<dbReference type="InterPro" id="IPR005000">
    <property type="entry name" value="Aldolase/citrate-lyase_domain"/>
</dbReference>